<dbReference type="CDD" id="cd00130">
    <property type="entry name" value="PAS"/>
    <property type="match status" value="1"/>
</dbReference>
<evidence type="ECO:0000313" key="3">
    <source>
        <dbReference type="EMBL" id="GAH15841.1"/>
    </source>
</evidence>
<dbReference type="AlphaFoldDB" id="X1D510"/>
<dbReference type="PROSITE" id="PS50112">
    <property type="entry name" value="PAS"/>
    <property type="match status" value="1"/>
</dbReference>
<dbReference type="PROSITE" id="PS50113">
    <property type="entry name" value="PAC"/>
    <property type="match status" value="1"/>
</dbReference>
<evidence type="ECO:0000259" key="2">
    <source>
        <dbReference type="PROSITE" id="PS50113"/>
    </source>
</evidence>
<feature type="non-terminal residue" evidence="3">
    <location>
        <position position="1"/>
    </location>
</feature>
<sequence length="76" mass="8947">RAIFDDQNELREFQSVGWDITERVRAEKALRESEKRYRRLVETMNDGIGIQDASGLITYVNNKFSQMLGYKPDEFT</sequence>
<reference evidence="3" key="1">
    <citation type="journal article" date="2014" name="Front. Microbiol.">
        <title>High frequency of phylogenetically diverse reductive dehalogenase-homologous genes in deep subseafloor sedimentary metagenomes.</title>
        <authorList>
            <person name="Kawai M."/>
            <person name="Futagami T."/>
            <person name="Toyoda A."/>
            <person name="Takaki Y."/>
            <person name="Nishi S."/>
            <person name="Hori S."/>
            <person name="Arai W."/>
            <person name="Tsubouchi T."/>
            <person name="Morono Y."/>
            <person name="Uchiyama I."/>
            <person name="Ito T."/>
            <person name="Fujiyama A."/>
            <person name="Inagaki F."/>
            <person name="Takami H."/>
        </authorList>
    </citation>
    <scope>NUCLEOTIDE SEQUENCE</scope>
    <source>
        <strain evidence="3">Expedition CK06-06</strain>
    </source>
</reference>
<feature type="domain" description="PAS" evidence="1">
    <location>
        <begin position="33"/>
        <end position="76"/>
    </location>
</feature>
<name>X1D510_9ZZZZ</name>
<dbReference type="InterPro" id="IPR000014">
    <property type="entry name" value="PAS"/>
</dbReference>
<dbReference type="SUPFAM" id="SSF55785">
    <property type="entry name" value="PYP-like sensor domain (PAS domain)"/>
    <property type="match status" value="1"/>
</dbReference>
<accession>X1D510</accession>
<dbReference type="Gene3D" id="3.30.450.20">
    <property type="entry name" value="PAS domain"/>
    <property type="match status" value="2"/>
</dbReference>
<comment type="caution">
    <text evidence="3">The sequence shown here is derived from an EMBL/GenBank/DDBJ whole genome shotgun (WGS) entry which is preliminary data.</text>
</comment>
<feature type="domain" description="PAC" evidence="2">
    <location>
        <begin position="1"/>
        <end position="32"/>
    </location>
</feature>
<gene>
    <name evidence="3" type="ORF">S01H4_62053</name>
</gene>
<dbReference type="InterPro" id="IPR000700">
    <property type="entry name" value="PAS-assoc_C"/>
</dbReference>
<evidence type="ECO:0000259" key="1">
    <source>
        <dbReference type="PROSITE" id="PS50112"/>
    </source>
</evidence>
<organism evidence="3">
    <name type="scientific">marine sediment metagenome</name>
    <dbReference type="NCBI Taxonomy" id="412755"/>
    <lineage>
        <taxon>unclassified sequences</taxon>
        <taxon>metagenomes</taxon>
        <taxon>ecological metagenomes</taxon>
    </lineage>
</organism>
<dbReference type="Pfam" id="PF13188">
    <property type="entry name" value="PAS_8"/>
    <property type="match status" value="1"/>
</dbReference>
<protein>
    <recommendedName>
        <fullName evidence="4">PAS domain-containing protein</fullName>
    </recommendedName>
</protein>
<dbReference type="NCBIfam" id="TIGR00229">
    <property type="entry name" value="sensory_box"/>
    <property type="match status" value="1"/>
</dbReference>
<dbReference type="EMBL" id="BART01036933">
    <property type="protein sequence ID" value="GAH15841.1"/>
    <property type="molecule type" value="Genomic_DNA"/>
</dbReference>
<dbReference type="InterPro" id="IPR035965">
    <property type="entry name" value="PAS-like_dom_sf"/>
</dbReference>
<evidence type="ECO:0008006" key="4">
    <source>
        <dbReference type="Google" id="ProtNLM"/>
    </source>
</evidence>
<proteinExistence type="predicted"/>